<dbReference type="GeneID" id="117639502"/>
<comment type="similarity">
    <text evidence="1">Belongs to the thymidylate kinase family.</text>
</comment>
<dbReference type="AlphaFoldDB" id="A0A6P8XVV8"/>
<dbReference type="GO" id="GO:0006233">
    <property type="term" value="P:dTDP biosynthetic process"/>
    <property type="evidence" value="ECO:0007669"/>
    <property type="project" value="TreeGrafter"/>
</dbReference>
<dbReference type="PANTHER" id="PTHR10344:SF4">
    <property type="entry name" value="UMP-CMP KINASE 2, MITOCHONDRIAL"/>
    <property type="match status" value="1"/>
</dbReference>
<dbReference type="KEGG" id="tpal:117639502"/>
<dbReference type="SUPFAM" id="SSF52540">
    <property type="entry name" value="P-loop containing nucleoside triphosphate hydrolases"/>
    <property type="match status" value="1"/>
</dbReference>
<keyword evidence="2" id="KW-0547">Nucleotide-binding</keyword>
<evidence type="ECO:0000259" key="4">
    <source>
        <dbReference type="Pfam" id="PF02223"/>
    </source>
</evidence>
<dbReference type="GO" id="GO:0006235">
    <property type="term" value="P:dTTP biosynthetic process"/>
    <property type="evidence" value="ECO:0007669"/>
    <property type="project" value="TreeGrafter"/>
</dbReference>
<dbReference type="Proteomes" id="UP000515158">
    <property type="component" value="Unplaced"/>
</dbReference>
<reference evidence="6" key="1">
    <citation type="submission" date="2025-08" db="UniProtKB">
        <authorList>
            <consortium name="RefSeq"/>
        </authorList>
    </citation>
    <scope>IDENTIFICATION</scope>
    <source>
        <tissue evidence="6">Total insect</tissue>
    </source>
</reference>
<evidence type="ECO:0000256" key="2">
    <source>
        <dbReference type="ARBA" id="ARBA00022741"/>
    </source>
</evidence>
<evidence type="ECO:0000313" key="6">
    <source>
        <dbReference type="RefSeq" id="XP_034231123.1"/>
    </source>
</evidence>
<dbReference type="Gene3D" id="3.40.50.300">
    <property type="entry name" value="P-loop containing nucleotide triphosphate hydrolases"/>
    <property type="match status" value="1"/>
</dbReference>
<dbReference type="GO" id="GO:0006227">
    <property type="term" value="P:dUDP biosynthetic process"/>
    <property type="evidence" value="ECO:0007669"/>
    <property type="project" value="TreeGrafter"/>
</dbReference>
<dbReference type="InterPro" id="IPR027417">
    <property type="entry name" value="P-loop_NTPase"/>
</dbReference>
<sequence>MRKWGIYHSLEEVLQVFRSEELASIPEVQEAVTLFLKGYDPEKKLSELHNRHPLIVVEGLDASGKTTVTHLLSKRLGGVKMSTPGPQFAALRPFFDQQPNHIRRAYYSLTNYAAALEINELLEEKPVILDRFWHSTAAYALAGEVDDVAMLPPAGDQIYQWPKDLKPYPEKVIFLQVTEAERMKRISRRQTATAEEDRLAKEANFRKVINEAYRRMYEPQILEVDSTRPVKHVVNEIFDIVSKAK</sequence>
<dbReference type="Pfam" id="PF02223">
    <property type="entry name" value="Thymidylate_kin"/>
    <property type="match status" value="1"/>
</dbReference>
<evidence type="ECO:0000313" key="5">
    <source>
        <dbReference type="Proteomes" id="UP000515158"/>
    </source>
</evidence>
<name>A0A6P8XVV8_THRPL</name>
<keyword evidence="3" id="KW-0067">ATP-binding</keyword>
<dbReference type="PANTHER" id="PTHR10344">
    <property type="entry name" value="THYMIDYLATE KINASE"/>
    <property type="match status" value="1"/>
</dbReference>
<feature type="domain" description="Thymidylate kinase-like" evidence="4">
    <location>
        <begin position="57"/>
        <end position="237"/>
    </location>
</feature>
<dbReference type="InParanoid" id="A0A6P8XVV8"/>
<dbReference type="GO" id="GO:0004550">
    <property type="term" value="F:nucleoside diphosphate kinase activity"/>
    <property type="evidence" value="ECO:0007669"/>
    <property type="project" value="TreeGrafter"/>
</dbReference>
<protein>
    <submittedName>
        <fullName evidence="6">UMP-CMP kinase 2, mitochondrial-like</fullName>
    </submittedName>
</protein>
<evidence type="ECO:0000256" key="1">
    <source>
        <dbReference type="ARBA" id="ARBA00009776"/>
    </source>
</evidence>
<dbReference type="OrthoDB" id="425602at2759"/>
<evidence type="ECO:0000256" key="3">
    <source>
        <dbReference type="ARBA" id="ARBA00022840"/>
    </source>
</evidence>
<gene>
    <name evidence="6" type="primary">LOC117639502</name>
</gene>
<proteinExistence type="inferred from homology"/>
<organism evidence="6">
    <name type="scientific">Thrips palmi</name>
    <name type="common">Melon thrips</name>
    <dbReference type="NCBI Taxonomy" id="161013"/>
    <lineage>
        <taxon>Eukaryota</taxon>
        <taxon>Metazoa</taxon>
        <taxon>Ecdysozoa</taxon>
        <taxon>Arthropoda</taxon>
        <taxon>Hexapoda</taxon>
        <taxon>Insecta</taxon>
        <taxon>Pterygota</taxon>
        <taxon>Neoptera</taxon>
        <taxon>Paraneoptera</taxon>
        <taxon>Thysanoptera</taxon>
        <taxon>Terebrantia</taxon>
        <taxon>Thripoidea</taxon>
        <taxon>Thripidae</taxon>
        <taxon>Thrips</taxon>
    </lineage>
</organism>
<dbReference type="RefSeq" id="XP_034231123.1">
    <property type="nucleotide sequence ID" value="XM_034375232.1"/>
</dbReference>
<keyword evidence="5" id="KW-1185">Reference proteome</keyword>
<dbReference type="GO" id="GO:0004798">
    <property type="term" value="F:dTMP kinase activity"/>
    <property type="evidence" value="ECO:0007669"/>
    <property type="project" value="TreeGrafter"/>
</dbReference>
<dbReference type="InterPro" id="IPR039430">
    <property type="entry name" value="Thymidylate_kin-like_dom"/>
</dbReference>
<dbReference type="GO" id="GO:0005739">
    <property type="term" value="C:mitochondrion"/>
    <property type="evidence" value="ECO:0007669"/>
    <property type="project" value="TreeGrafter"/>
</dbReference>
<accession>A0A6P8XVV8</accession>
<dbReference type="GO" id="GO:0005524">
    <property type="term" value="F:ATP binding"/>
    <property type="evidence" value="ECO:0007669"/>
    <property type="project" value="UniProtKB-KW"/>
</dbReference>